<evidence type="ECO:0000256" key="8">
    <source>
        <dbReference type="ARBA" id="ARBA00022989"/>
    </source>
</evidence>
<evidence type="ECO:0000256" key="13">
    <source>
        <dbReference type="RuleBase" id="RU367154"/>
    </source>
</evidence>
<dbReference type="InterPro" id="IPR000008">
    <property type="entry name" value="C2_dom"/>
</dbReference>
<comment type="subcellular location">
    <subcellularLocation>
        <location evidence="2">Cytoplasmic vesicle</location>
        <location evidence="2">Secretory vesicle</location>
        <location evidence="2">Chromaffin granule membrane</location>
        <topology evidence="2">Single-pass membrane protein</topology>
    </subcellularLocation>
    <subcellularLocation>
        <location evidence="1 13">Cytoplasmic vesicle</location>
        <location evidence="1 13">Secretory vesicle</location>
        <location evidence="1 13">Synaptic vesicle membrane</location>
        <topology evidence="1 13">Single-pass membrane protein</topology>
    </subcellularLocation>
</comment>
<comment type="caution">
    <text evidence="16">The sequence shown here is derived from an EMBL/GenBank/DDBJ whole genome shotgun (WGS) entry which is preliminary data.</text>
</comment>
<dbReference type="GO" id="GO:0031045">
    <property type="term" value="C:dense core granule"/>
    <property type="evidence" value="ECO:0007669"/>
    <property type="project" value="TreeGrafter"/>
</dbReference>
<keyword evidence="5 13" id="KW-0479">Metal-binding</keyword>
<dbReference type="PANTHER" id="PTHR10024:SF239">
    <property type="entry name" value="SYNAPTOTAGMIN-1"/>
    <property type="match status" value="1"/>
</dbReference>
<evidence type="ECO:0000256" key="12">
    <source>
        <dbReference type="ARBA" id="ARBA00023329"/>
    </source>
</evidence>
<evidence type="ECO:0000256" key="9">
    <source>
        <dbReference type="ARBA" id="ARBA00023018"/>
    </source>
</evidence>
<keyword evidence="9 13" id="KW-0770">Synapse</keyword>
<keyword evidence="7 13" id="KW-0106">Calcium</keyword>
<sequence length="398" mass="45223">MNELSKIPLPSWAIVAIAFVAILLILTCCFCICKKCIFKRKNKKKGKEKGKNAINMMDVNDAAQMEDEDDAETGLTDGEKEAEPKEQEKLGKLQYSLDYNFTENQGDDFGEWIKPPFCFKSSNFLPLRHPSPSPAHGGDHPGGRPPAMDMGGTSDPYVKVYLLPDKKKKFETKVHRKTLNPTFNEQFTFKVPYTELGGKTLVMTVYDFDRFSKHDAIGDIKVPMNKVDFSRVTEEWRDIQSAEKEEQEKLGDICFSLRYVPTAGKLTVVVLEAKNLKKMDVGGLSDPYVKIHLMQNGKRLKKKKTTIKKNTLNPYYNESFSFEVPFEQIQKVQVVVTVLDYDKIGKNDAIGKVFVGLNSSGTEIRHWSDMLANPRRPVAQWHVLKPEEEVDAQLSTKK</sequence>
<keyword evidence="6" id="KW-0677">Repeat</keyword>
<feature type="compositionally biased region" description="Basic and acidic residues" evidence="14">
    <location>
        <begin position="77"/>
        <end position="87"/>
    </location>
</feature>
<dbReference type="GO" id="GO:0042584">
    <property type="term" value="C:chromaffin granule membrane"/>
    <property type="evidence" value="ECO:0007669"/>
    <property type="project" value="UniProtKB-SubCell"/>
</dbReference>
<dbReference type="GO" id="GO:0048791">
    <property type="term" value="P:calcium ion-regulated exocytosis of neurotransmitter"/>
    <property type="evidence" value="ECO:0007669"/>
    <property type="project" value="TreeGrafter"/>
</dbReference>
<evidence type="ECO:0000256" key="11">
    <source>
        <dbReference type="ARBA" id="ARBA00023180"/>
    </source>
</evidence>
<organism evidence="16 17">
    <name type="scientific">Anguilla anguilla</name>
    <name type="common">European freshwater eel</name>
    <name type="synonym">Muraena anguilla</name>
    <dbReference type="NCBI Taxonomy" id="7936"/>
    <lineage>
        <taxon>Eukaryota</taxon>
        <taxon>Metazoa</taxon>
        <taxon>Chordata</taxon>
        <taxon>Craniata</taxon>
        <taxon>Vertebrata</taxon>
        <taxon>Euteleostomi</taxon>
        <taxon>Actinopterygii</taxon>
        <taxon>Neopterygii</taxon>
        <taxon>Teleostei</taxon>
        <taxon>Anguilliformes</taxon>
        <taxon>Anguillidae</taxon>
        <taxon>Anguilla</taxon>
    </lineage>
</organism>
<dbReference type="Pfam" id="PF00168">
    <property type="entry name" value="C2"/>
    <property type="match status" value="2"/>
</dbReference>
<dbReference type="PROSITE" id="PS50004">
    <property type="entry name" value="C2"/>
    <property type="match status" value="2"/>
</dbReference>
<dbReference type="GO" id="GO:0005544">
    <property type="term" value="F:calcium-dependent phospholipid binding"/>
    <property type="evidence" value="ECO:0007669"/>
    <property type="project" value="TreeGrafter"/>
</dbReference>
<feature type="domain" description="C2" evidence="15">
    <location>
        <begin position="249"/>
        <end position="382"/>
    </location>
</feature>
<evidence type="ECO:0000256" key="3">
    <source>
        <dbReference type="ARBA" id="ARBA00006996"/>
    </source>
</evidence>
<proteinExistence type="inferred from homology"/>
<dbReference type="GO" id="GO:0030424">
    <property type="term" value="C:axon"/>
    <property type="evidence" value="ECO:0007669"/>
    <property type="project" value="TreeGrafter"/>
</dbReference>
<dbReference type="GO" id="GO:0005886">
    <property type="term" value="C:plasma membrane"/>
    <property type="evidence" value="ECO:0007669"/>
    <property type="project" value="TreeGrafter"/>
</dbReference>
<dbReference type="PRINTS" id="PR00360">
    <property type="entry name" value="C2DOMAIN"/>
</dbReference>
<keyword evidence="10 13" id="KW-0472">Membrane</keyword>
<dbReference type="GO" id="GO:0001786">
    <property type="term" value="F:phosphatidylserine binding"/>
    <property type="evidence" value="ECO:0007669"/>
    <property type="project" value="TreeGrafter"/>
</dbReference>
<dbReference type="PRINTS" id="PR00399">
    <property type="entry name" value="SYNAPTOTAGMN"/>
</dbReference>
<dbReference type="SMART" id="SM00239">
    <property type="entry name" value="C2"/>
    <property type="match status" value="2"/>
</dbReference>
<comment type="function">
    <text evidence="13">May have a regulatory role in the membrane interactions during trafficking of synaptic vesicles at the active zone of the synapse. It binds acidic phospholipids with a specificity that requires the presence of both an acidic head group and a diacyl backbone.</text>
</comment>
<accession>A0A9D3LH12</accession>
<feature type="transmembrane region" description="Helical" evidence="13">
    <location>
        <begin position="12"/>
        <end position="33"/>
    </location>
</feature>
<evidence type="ECO:0000256" key="7">
    <source>
        <dbReference type="ARBA" id="ARBA00022837"/>
    </source>
</evidence>
<evidence type="ECO:0000256" key="4">
    <source>
        <dbReference type="ARBA" id="ARBA00022692"/>
    </source>
</evidence>
<dbReference type="FunFam" id="2.60.40.150:FF:000016">
    <property type="entry name" value="Synaptotagmin 1"/>
    <property type="match status" value="1"/>
</dbReference>
<feature type="domain" description="C2" evidence="15">
    <location>
        <begin position="89"/>
        <end position="237"/>
    </location>
</feature>
<evidence type="ECO:0000256" key="6">
    <source>
        <dbReference type="ARBA" id="ARBA00022737"/>
    </source>
</evidence>
<dbReference type="GO" id="GO:0030276">
    <property type="term" value="F:clathrin binding"/>
    <property type="evidence" value="ECO:0007669"/>
    <property type="project" value="TreeGrafter"/>
</dbReference>
<dbReference type="GO" id="GO:0005509">
    <property type="term" value="F:calcium ion binding"/>
    <property type="evidence" value="ECO:0007669"/>
    <property type="project" value="UniProtKB-UniRule"/>
</dbReference>
<dbReference type="InterPro" id="IPR001565">
    <property type="entry name" value="Synaptotagmin"/>
</dbReference>
<name>A0A9D3LH12_ANGAN</name>
<feature type="region of interest" description="Disordered" evidence="14">
    <location>
        <begin position="49"/>
        <end position="87"/>
    </location>
</feature>
<dbReference type="GO" id="GO:0030672">
    <property type="term" value="C:synaptic vesicle membrane"/>
    <property type="evidence" value="ECO:0007669"/>
    <property type="project" value="UniProtKB-SubCell"/>
</dbReference>
<dbReference type="FunFam" id="2.60.40.150:FF:000007">
    <property type="entry name" value="Synaptotagmin 1"/>
    <property type="match status" value="1"/>
</dbReference>
<evidence type="ECO:0000259" key="15">
    <source>
        <dbReference type="PROSITE" id="PS50004"/>
    </source>
</evidence>
<gene>
    <name evidence="16" type="ORF">ANANG_G00309750</name>
</gene>
<keyword evidence="11" id="KW-0325">Glycoprotein</keyword>
<evidence type="ECO:0000256" key="5">
    <source>
        <dbReference type="ARBA" id="ARBA00022723"/>
    </source>
</evidence>
<keyword evidence="12 13" id="KW-0968">Cytoplasmic vesicle</keyword>
<comment type="similarity">
    <text evidence="3 13">Belongs to the synaptotagmin family.</text>
</comment>
<keyword evidence="4 13" id="KW-0812">Transmembrane</keyword>
<dbReference type="GO" id="GO:0048488">
    <property type="term" value="P:synaptic vesicle endocytosis"/>
    <property type="evidence" value="ECO:0007669"/>
    <property type="project" value="TreeGrafter"/>
</dbReference>
<dbReference type="AlphaFoldDB" id="A0A9D3LH12"/>
<dbReference type="InterPro" id="IPR035892">
    <property type="entry name" value="C2_domain_sf"/>
</dbReference>
<dbReference type="Gene3D" id="2.60.40.150">
    <property type="entry name" value="C2 domain"/>
    <property type="match status" value="2"/>
</dbReference>
<dbReference type="PANTHER" id="PTHR10024">
    <property type="entry name" value="SYNAPTOTAGMIN"/>
    <property type="match status" value="1"/>
</dbReference>
<evidence type="ECO:0000256" key="1">
    <source>
        <dbReference type="ARBA" id="ARBA00004254"/>
    </source>
</evidence>
<dbReference type="GO" id="GO:0000149">
    <property type="term" value="F:SNARE binding"/>
    <property type="evidence" value="ECO:0007669"/>
    <property type="project" value="TreeGrafter"/>
</dbReference>
<evidence type="ECO:0000313" key="16">
    <source>
        <dbReference type="EMBL" id="KAG5830360.1"/>
    </source>
</evidence>
<evidence type="ECO:0000313" key="17">
    <source>
        <dbReference type="Proteomes" id="UP001044222"/>
    </source>
</evidence>
<evidence type="ECO:0000256" key="14">
    <source>
        <dbReference type="SAM" id="MobiDB-lite"/>
    </source>
</evidence>
<reference evidence="16" key="1">
    <citation type="submission" date="2021-01" db="EMBL/GenBank/DDBJ databases">
        <title>A chromosome-scale assembly of European eel, Anguilla anguilla.</title>
        <authorList>
            <person name="Henkel C."/>
            <person name="Jong-Raadsen S.A."/>
            <person name="Dufour S."/>
            <person name="Weltzien F.-A."/>
            <person name="Palstra A.P."/>
            <person name="Pelster B."/>
            <person name="Spaink H.P."/>
            <person name="Van Den Thillart G.E."/>
            <person name="Jansen H."/>
            <person name="Zahm M."/>
            <person name="Klopp C."/>
            <person name="Cedric C."/>
            <person name="Louis A."/>
            <person name="Berthelot C."/>
            <person name="Parey E."/>
            <person name="Roest Crollius H."/>
            <person name="Montfort J."/>
            <person name="Robinson-Rechavi M."/>
            <person name="Bucao C."/>
            <person name="Bouchez O."/>
            <person name="Gislard M."/>
            <person name="Lluch J."/>
            <person name="Milhes M."/>
            <person name="Lampietro C."/>
            <person name="Lopez Roques C."/>
            <person name="Donnadieu C."/>
            <person name="Braasch I."/>
            <person name="Desvignes T."/>
            <person name="Postlethwait J."/>
            <person name="Bobe J."/>
            <person name="Guiguen Y."/>
            <person name="Dirks R."/>
        </authorList>
    </citation>
    <scope>NUCLEOTIDE SEQUENCE</scope>
    <source>
        <strain evidence="16">Tag_6206</strain>
        <tissue evidence="16">Liver</tissue>
    </source>
</reference>
<evidence type="ECO:0000256" key="10">
    <source>
        <dbReference type="ARBA" id="ARBA00023136"/>
    </source>
</evidence>
<comment type="cofactor">
    <cofactor evidence="13">
        <name>Ca(2+)</name>
        <dbReference type="ChEBI" id="CHEBI:29108"/>
    </cofactor>
    <text evidence="13">Binds 3 Ca(2+) ions per subunit. The ions are bound to the C2 domains.</text>
</comment>
<protein>
    <recommendedName>
        <fullName evidence="13">Synaptotagmin</fullName>
    </recommendedName>
</protein>
<dbReference type="CDD" id="cd08402">
    <property type="entry name" value="C2B_Synaptotagmin-1"/>
    <property type="match status" value="1"/>
</dbReference>
<dbReference type="Proteomes" id="UP001044222">
    <property type="component" value="Chromosome 19"/>
</dbReference>
<dbReference type="EMBL" id="JAFIRN010000019">
    <property type="protein sequence ID" value="KAG5830360.1"/>
    <property type="molecule type" value="Genomic_DNA"/>
</dbReference>
<feature type="region of interest" description="Disordered" evidence="14">
    <location>
        <begin position="129"/>
        <end position="149"/>
    </location>
</feature>
<keyword evidence="8 13" id="KW-1133">Transmembrane helix</keyword>
<keyword evidence="17" id="KW-1185">Reference proteome</keyword>
<evidence type="ECO:0000256" key="2">
    <source>
        <dbReference type="ARBA" id="ARBA00004349"/>
    </source>
</evidence>
<dbReference type="SUPFAM" id="SSF49562">
    <property type="entry name" value="C2 domain (Calcium/lipid-binding domain, CaLB)"/>
    <property type="match status" value="2"/>
</dbReference>